<accession>A0A7H4LTX0</accession>
<dbReference type="EMBL" id="UGJR01000002">
    <property type="protein sequence ID" value="STR39596.1"/>
    <property type="molecule type" value="Genomic_DNA"/>
</dbReference>
<dbReference type="InterPro" id="IPR021730">
    <property type="entry name" value="YdbH"/>
</dbReference>
<dbReference type="Pfam" id="PF11739">
    <property type="entry name" value="YdbH-like"/>
    <property type="match status" value="1"/>
</dbReference>
<sequence>MKGKYKAAIALLLALVLLPLALLLTLTHWVPTLAGIWLPAGTRISLNESPRLTRSALRIPDLRYLVGDCEIARVANASLSRPSRWRLHISELDINSACLNKLPESEAAPGAPKTLAEWQSMLPYSWLTIDNLRLSPWEKWQGRLVMSLTPQQQDIGYAGKEVTLQARLRGQVLTVSDFSARLVEDQAPVKLVGEFQMPLVPDGLPVDGHLFSTFEFPQTPGLVDAELEWQKNRGQLLVTPRGEVEPMLDLPWEITPDRIVISDGRWHTEYAGNALSGRVALSLGNWQQGTEQMQVSGRLNVLTQGQAGKGNAVLNIGPGKLSMDSSDMPLQLTGEAKLGDLIFYARLPAQLSGRLPRRCSIFTPARCCVRAGGSSIR</sequence>
<evidence type="ECO:0000313" key="2">
    <source>
        <dbReference type="Proteomes" id="UP000255050"/>
    </source>
</evidence>
<organism evidence="1 2">
    <name type="scientific">Klebsiella michiganensis</name>
    <dbReference type="NCBI Taxonomy" id="1134687"/>
    <lineage>
        <taxon>Bacteria</taxon>
        <taxon>Pseudomonadati</taxon>
        <taxon>Pseudomonadota</taxon>
        <taxon>Gammaproteobacteria</taxon>
        <taxon>Enterobacterales</taxon>
        <taxon>Enterobacteriaceae</taxon>
        <taxon>Klebsiella/Raoultella group</taxon>
        <taxon>Klebsiella</taxon>
    </lineage>
</organism>
<evidence type="ECO:0000313" key="1">
    <source>
        <dbReference type="EMBL" id="STR39596.1"/>
    </source>
</evidence>
<comment type="caution">
    <text evidence="1">The sequence shown here is derived from an EMBL/GenBank/DDBJ whole genome shotgun (WGS) entry which is preliminary data.</text>
</comment>
<dbReference type="AlphaFoldDB" id="A0A7H4LTX0"/>
<gene>
    <name evidence="1" type="ORF">NCTC11694_00737</name>
</gene>
<proteinExistence type="predicted"/>
<name>A0A7H4LTX0_9ENTR</name>
<dbReference type="Proteomes" id="UP000255050">
    <property type="component" value="Unassembled WGS sequence"/>
</dbReference>
<reference evidence="1 2" key="1">
    <citation type="submission" date="2018-06" db="EMBL/GenBank/DDBJ databases">
        <authorList>
            <consortium name="Pathogen Informatics"/>
            <person name="Doyle S."/>
        </authorList>
    </citation>
    <scope>NUCLEOTIDE SEQUENCE [LARGE SCALE GENOMIC DNA]</scope>
    <source>
        <strain evidence="1 2">NCTC11694</strain>
    </source>
</reference>
<evidence type="ECO:0008006" key="3">
    <source>
        <dbReference type="Google" id="ProtNLM"/>
    </source>
</evidence>
<protein>
    <recommendedName>
        <fullName evidence="3">Dicarboxylate transport</fullName>
    </recommendedName>
</protein>